<dbReference type="eggNOG" id="ENOG50323A8">
    <property type="taxonomic scope" value="Bacteria"/>
</dbReference>
<accession>B7GEV4</accession>
<dbReference type="AlphaFoldDB" id="B7GEV4"/>
<reference evidence="1 2" key="1">
    <citation type="journal article" date="2008" name="Genome Biol.">
        <title>Encapsulated in silica: genome, proteome and physiology of the thermophilic bacterium Anoxybacillus flavithermus WK1.</title>
        <authorList>
            <person name="Saw J.H."/>
            <person name="Mountain B.W."/>
            <person name="Feng L."/>
            <person name="Omelchenko M.V."/>
            <person name="Hou S."/>
            <person name="Saito J.A."/>
            <person name="Stott M.B."/>
            <person name="Li D."/>
            <person name="Zhao G."/>
            <person name="Wu J."/>
            <person name="Galperin M.Y."/>
            <person name="Koonin E.V."/>
            <person name="Makarova K.S."/>
            <person name="Wolf Y.I."/>
            <person name="Rigden D.J."/>
            <person name="Dunfield P.F."/>
            <person name="Wang L."/>
            <person name="Alam M."/>
        </authorList>
    </citation>
    <scope>NUCLEOTIDE SEQUENCE [LARGE SCALE GENOMIC DNA]</scope>
    <source>
        <strain evidence="2">DSM 21510 / WK1</strain>
    </source>
</reference>
<dbReference type="Proteomes" id="UP000000742">
    <property type="component" value="Chromosome"/>
</dbReference>
<gene>
    <name evidence="1" type="ordered locus">Aflv_2394</name>
</gene>
<name>B7GEV4_ANOFW</name>
<evidence type="ECO:0000313" key="1">
    <source>
        <dbReference type="EMBL" id="ACJ34751.1"/>
    </source>
</evidence>
<sequence>MCHFSKRNIIGFVNKKGGRIRLKNVVIHKVITFIFTEAQLRGYWNEQKQKIPFESLTNEQLMALAEDMLENSSHSQLEQHILDHGWRVKEETEGQVVAEDDSREHVHVEVIDTTKQGSPSTKLFIDRLSQMECDNCGFSFYIRNVTADTTTLKCPSCLQPLKN</sequence>
<dbReference type="HOGENOM" id="CLU_1793730_0_0_9"/>
<dbReference type="EMBL" id="CP000922">
    <property type="protein sequence ID" value="ACJ34751.1"/>
    <property type="molecule type" value="Genomic_DNA"/>
</dbReference>
<protein>
    <submittedName>
        <fullName evidence="1">Uncharacterized conserved protein</fullName>
    </submittedName>
</protein>
<proteinExistence type="predicted"/>
<dbReference type="STRING" id="491915.Aflv_2394"/>
<evidence type="ECO:0000313" key="2">
    <source>
        <dbReference type="Proteomes" id="UP000000742"/>
    </source>
</evidence>
<organism evidence="1 2">
    <name type="scientific">Anoxybacillus flavithermus (strain DSM 21510 / WK1)</name>
    <dbReference type="NCBI Taxonomy" id="491915"/>
    <lineage>
        <taxon>Bacteria</taxon>
        <taxon>Bacillati</taxon>
        <taxon>Bacillota</taxon>
        <taxon>Bacilli</taxon>
        <taxon>Bacillales</taxon>
        <taxon>Anoxybacillaceae</taxon>
        <taxon>Anoxybacillus</taxon>
    </lineage>
</organism>
<dbReference type="KEGG" id="afl:Aflv_2394"/>